<evidence type="ECO:0000256" key="2">
    <source>
        <dbReference type="ARBA" id="ARBA00022723"/>
    </source>
</evidence>
<dbReference type="InterPro" id="IPR050572">
    <property type="entry name" value="Fe-S_Ferredoxin"/>
</dbReference>
<name>A0A645JDL8_9ZZZZ</name>
<keyword evidence="4" id="KW-0411">Iron-sulfur</keyword>
<dbReference type="EMBL" id="VSSQ01138020">
    <property type="protein sequence ID" value="MPN61427.1"/>
    <property type="molecule type" value="Genomic_DNA"/>
</dbReference>
<dbReference type="Pfam" id="PF13237">
    <property type="entry name" value="Fer4_10"/>
    <property type="match status" value="1"/>
</dbReference>
<reference evidence="6" key="1">
    <citation type="submission" date="2019-08" db="EMBL/GenBank/DDBJ databases">
        <authorList>
            <person name="Kucharzyk K."/>
            <person name="Murdoch R.W."/>
            <person name="Higgins S."/>
            <person name="Loffler F."/>
        </authorList>
    </citation>
    <scope>NUCLEOTIDE SEQUENCE</scope>
</reference>
<evidence type="ECO:0000259" key="5">
    <source>
        <dbReference type="PROSITE" id="PS51379"/>
    </source>
</evidence>
<feature type="domain" description="4Fe-4S ferredoxin-type" evidence="5">
    <location>
        <begin position="35"/>
        <end position="66"/>
    </location>
</feature>
<sequence>MAKKWYPVIDYIACKECGTCVTKCPHGVYDLAKSPSPVVKTPEACVDHCHGCGNRCPVGAITYVGEDTGWTPPKGTRKPSESCCSCGDNCC</sequence>
<organism evidence="6">
    <name type="scientific">bioreactor metagenome</name>
    <dbReference type="NCBI Taxonomy" id="1076179"/>
    <lineage>
        <taxon>unclassified sequences</taxon>
        <taxon>metagenomes</taxon>
        <taxon>ecological metagenomes</taxon>
    </lineage>
</organism>
<gene>
    <name evidence="6" type="ORF">SDC9_209164</name>
</gene>
<evidence type="ECO:0000256" key="3">
    <source>
        <dbReference type="ARBA" id="ARBA00023004"/>
    </source>
</evidence>
<dbReference type="PANTHER" id="PTHR43687">
    <property type="entry name" value="ADENYLYLSULFATE REDUCTASE, BETA SUBUNIT"/>
    <property type="match status" value="1"/>
</dbReference>
<dbReference type="AlphaFoldDB" id="A0A645JDL8"/>
<feature type="domain" description="4Fe-4S ferredoxin-type" evidence="5">
    <location>
        <begin position="5"/>
        <end position="34"/>
    </location>
</feature>
<evidence type="ECO:0000313" key="6">
    <source>
        <dbReference type="EMBL" id="MPN61427.1"/>
    </source>
</evidence>
<comment type="caution">
    <text evidence="6">The sequence shown here is derived from an EMBL/GenBank/DDBJ whole genome shotgun (WGS) entry which is preliminary data.</text>
</comment>
<dbReference type="InterPro" id="IPR017900">
    <property type="entry name" value="4Fe4S_Fe_S_CS"/>
</dbReference>
<proteinExistence type="predicted"/>
<accession>A0A645JDL8</accession>
<dbReference type="InterPro" id="IPR017896">
    <property type="entry name" value="4Fe4S_Fe-S-bd"/>
</dbReference>
<dbReference type="PROSITE" id="PS00198">
    <property type="entry name" value="4FE4S_FER_1"/>
    <property type="match status" value="1"/>
</dbReference>
<evidence type="ECO:0000256" key="1">
    <source>
        <dbReference type="ARBA" id="ARBA00022485"/>
    </source>
</evidence>
<dbReference type="SUPFAM" id="SSF54862">
    <property type="entry name" value="4Fe-4S ferredoxins"/>
    <property type="match status" value="1"/>
</dbReference>
<keyword evidence="1" id="KW-0004">4Fe-4S</keyword>
<protein>
    <recommendedName>
        <fullName evidence="5">4Fe-4S ferredoxin-type domain-containing protein</fullName>
    </recommendedName>
</protein>
<dbReference type="GO" id="GO:0046872">
    <property type="term" value="F:metal ion binding"/>
    <property type="evidence" value="ECO:0007669"/>
    <property type="project" value="UniProtKB-KW"/>
</dbReference>
<dbReference type="Gene3D" id="3.30.70.20">
    <property type="match status" value="1"/>
</dbReference>
<dbReference type="GO" id="GO:0051539">
    <property type="term" value="F:4 iron, 4 sulfur cluster binding"/>
    <property type="evidence" value="ECO:0007669"/>
    <property type="project" value="UniProtKB-KW"/>
</dbReference>
<keyword evidence="3" id="KW-0408">Iron</keyword>
<evidence type="ECO:0000256" key="4">
    <source>
        <dbReference type="ARBA" id="ARBA00023014"/>
    </source>
</evidence>
<dbReference type="PANTHER" id="PTHR43687:SF1">
    <property type="entry name" value="FERREDOXIN III"/>
    <property type="match status" value="1"/>
</dbReference>
<keyword evidence="2" id="KW-0479">Metal-binding</keyword>
<dbReference type="PROSITE" id="PS51379">
    <property type="entry name" value="4FE4S_FER_2"/>
    <property type="match status" value="2"/>
</dbReference>